<dbReference type="Proteomes" id="UP000183413">
    <property type="component" value="Unassembled WGS sequence"/>
</dbReference>
<reference evidence="1 2" key="1">
    <citation type="submission" date="2016-10" db="EMBL/GenBank/DDBJ databases">
        <authorList>
            <person name="de Groot N.N."/>
        </authorList>
    </citation>
    <scope>NUCLEOTIDE SEQUENCE [LARGE SCALE GENOMIC DNA]</scope>
    <source>
        <strain evidence="1 2">DSM 43067</strain>
    </source>
</reference>
<accession>A0A1I5NUT6</accession>
<name>A0A1I5NUT6_9ACTN</name>
<protein>
    <submittedName>
        <fullName evidence="1">Uncharacterized protein</fullName>
    </submittedName>
</protein>
<dbReference type="InParanoid" id="A0A1I5NUT6"/>
<dbReference type="EMBL" id="FOVH01000012">
    <property type="protein sequence ID" value="SFP25522.1"/>
    <property type="molecule type" value="Genomic_DNA"/>
</dbReference>
<dbReference type="STRING" id="1993.SAMN04489713_112301"/>
<keyword evidence="2" id="KW-1185">Reference proteome</keyword>
<gene>
    <name evidence="1" type="ORF">SAMN04489713_112301</name>
</gene>
<evidence type="ECO:0000313" key="2">
    <source>
        <dbReference type="Proteomes" id="UP000183413"/>
    </source>
</evidence>
<organism evidence="1 2">
    <name type="scientific">Actinomadura madurae</name>
    <dbReference type="NCBI Taxonomy" id="1993"/>
    <lineage>
        <taxon>Bacteria</taxon>
        <taxon>Bacillati</taxon>
        <taxon>Actinomycetota</taxon>
        <taxon>Actinomycetes</taxon>
        <taxon>Streptosporangiales</taxon>
        <taxon>Thermomonosporaceae</taxon>
        <taxon>Actinomadura</taxon>
    </lineage>
</organism>
<dbReference type="RefSeq" id="WP_075023144.1">
    <property type="nucleotide sequence ID" value="NZ_FOVH01000012.1"/>
</dbReference>
<dbReference type="eggNOG" id="ENOG502ZE6C">
    <property type="taxonomic scope" value="Bacteria"/>
</dbReference>
<sequence length="74" mass="7876">MKLVMLYKDQGSGGNGCPSVYLAENGEHVVQGHAVDDGTFAELANVLPGESAVRISPDVIEGAIERLHAAREER</sequence>
<evidence type="ECO:0000313" key="1">
    <source>
        <dbReference type="EMBL" id="SFP25522.1"/>
    </source>
</evidence>
<dbReference type="OrthoDB" id="3577809at2"/>
<proteinExistence type="predicted"/>
<dbReference type="AlphaFoldDB" id="A0A1I5NUT6"/>